<gene>
    <name evidence="2" type="ORF">A8L45_17290</name>
</gene>
<organism evidence="2 3">
    <name type="scientific">Veronia pacifica</name>
    <dbReference type="NCBI Taxonomy" id="1080227"/>
    <lineage>
        <taxon>Bacteria</taxon>
        <taxon>Pseudomonadati</taxon>
        <taxon>Pseudomonadota</taxon>
        <taxon>Gammaproteobacteria</taxon>
        <taxon>Vibrionales</taxon>
        <taxon>Vibrionaceae</taxon>
        <taxon>Veronia</taxon>
    </lineage>
</organism>
<evidence type="ECO:0000313" key="3">
    <source>
        <dbReference type="Proteomes" id="UP000094936"/>
    </source>
</evidence>
<dbReference type="PANTHER" id="PTHR34387">
    <property type="entry name" value="SLR1258 PROTEIN"/>
    <property type="match status" value="1"/>
</dbReference>
<dbReference type="EMBL" id="LYBM01000037">
    <property type="protein sequence ID" value="ODA31345.1"/>
    <property type="molecule type" value="Genomic_DNA"/>
</dbReference>
<sequence>MKKTLLAALLSTQFLLSPLASAGDMDFAHIETMGVGEVSATPDMANVQVEVTTTERSAKEAKQVSDKAVASLLRRLEKNGVERKDIESANISLQPQYRYPKDSAPLLTGYRASRTVSIVITDLDNLNTVLDGALEDGINRINNISMQVSNLTALKEKAREAAIKDAIAKGESLAKGFGQKVKGVYKIRYFDSSPAYPMETRMLAMSADNRVDESYKGGQVKVEDRVEVIFKISED</sequence>
<dbReference type="Gene3D" id="3.30.70.2970">
    <property type="entry name" value="Protein of unknown function (DUF541), domain 2"/>
    <property type="match status" value="1"/>
</dbReference>
<dbReference type="InterPro" id="IPR052022">
    <property type="entry name" value="26kDa_periplasmic_antigen"/>
</dbReference>
<dbReference type="Gene3D" id="3.30.110.170">
    <property type="entry name" value="Protein of unknown function (DUF541), domain 1"/>
    <property type="match status" value="1"/>
</dbReference>
<dbReference type="InterPro" id="IPR007497">
    <property type="entry name" value="SIMPL/DUF541"/>
</dbReference>
<keyword evidence="1" id="KW-0732">Signal</keyword>
<name>A0A1C3EDN5_9GAMM</name>
<dbReference type="Pfam" id="PF04402">
    <property type="entry name" value="SIMPL"/>
    <property type="match status" value="1"/>
</dbReference>
<dbReference type="PANTHER" id="PTHR34387:SF1">
    <property type="entry name" value="PERIPLASMIC IMMUNOGENIC PROTEIN"/>
    <property type="match status" value="1"/>
</dbReference>
<dbReference type="Proteomes" id="UP000094936">
    <property type="component" value="Unassembled WGS sequence"/>
</dbReference>
<keyword evidence="3" id="KW-1185">Reference proteome</keyword>
<accession>A0A1C3EDN5</accession>
<dbReference type="NCBIfam" id="NF008299">
    <property type="entry name" value="PRK11087.1"/>
    <property type="match status" value="1"/>
</dbReference>
<dbReference type="AlphaFoldDB" id="A0A1C3EDN5"/>
<evidence type="ECO:0000313" key="2">
    <source>
        <dbReference type="EMBL" id="ODA31345.1"/>
    </source>
</evidence>
<evidence type="ECO:0000256" key="1">
    <source>
        <dbReference type="SAM" id="SignalP"/>
    </source>
</evidence>
<feature type="chain" id="PRO_5008673010" evidence="1">
    <location>
        <begin position="23"/>
        <end position="235"/>
    </location>
</feature>
<dbReference type="STRING" id="1080227.A8L45_17290"/>
<dbReference type="RefSeq" id="WP_068904572.1">
    <property type="nucleotide sequence ID" value="NZ_JBHUIF010000019.1"/>
</dbReference>
<dbReference type="OrthoDB" id="5985609at2"/>
<reference evidence="2 3" key="1">
    <citation type="submission" date="2016-05" db="EMBL/GenBank/DDBJ databases">
        <title>Genomic Taxonomy of the Vibrionaceae.</title>
        <authorList>
            <person name="Gomez-Gil B."/>
            <person name="Enciso-Ibarra J."/>
        </authorList>
    </citation>
    <scope>NUCLEOTIDE SEQUENCE [LARGE SCALE GENOMIC DNA]</scope>
    <source>
        <strain evidence="2 3">CAIM 1920</strain>
    </source>
</reference>
<dbReference type="GO" id="GO:0006974">
    <property type="term" value="P:DNA damage response"/>
    <property type="evidence" value="ECO:0007669"/>
    <property type="project" value="TreeGrafter"/>
</dbReference>
<protein>
    <submittedName>
        <fullName evidence="2">Oxidative stress defense protein</fullName>
    </submittedName>
</protein>
<comment type="caution">
    <text evidence="2">The sequence shown here is derived from an EMBL/GenBank/DDBJ whole genome shotgun (WGS) entry which is preliminary data.</text>
</comment>
<proteinExistence type="predicted"/>
<feature type="signal peptide" evidence="1">
    <location>
        <begin position="1"/>
        <end position="22"/>
    </location>
</feature>